<dbReference type="InterPro" id="IPR045119">
    <property type="entry name" value="SUN1-5"/>
</dbReference>
<dbReference type="PANTHER" id="PTHR12911">
    <property type="entry name" value="SAD1/UNC-84-LIKE PROTEIN-RELATED"/>
    <property type="match status" value="1"/>
</dbReference>
<dbReference type="PROSITE" id="PS51469">
    <property type="entry name" value="SUN"/>
    <property type="match status" value="1"/>
</dbReference>
<dbReference type="EMBL" id="JAPWDQ010000004">
    <property type="protein sequence ID" value="KAJ5489061.1"/>
    <property type="molecule type" value="Genomic_DNA"/>
</dbReference>
<feature type="region of interest" description="Disordered" evidence="5">
    <location>
        <begin position="1"/>
        <end position="21"/>
    </location>
</feature>
<dbReference type="Pfam" id="PF07738">
    <property type="entry name" value="Sad1_UNC"/>
    <property type="match status" value="2"/>
</dbReference>
<evidence type="ECO:0000256" key="5">
    <source>
        <dbReference type="SAM" id="MobiDB-lite"/>
    </source>
</evidence>
<keyword evidence="4" id="KW-0472">Membrane</keyword>
<proteinExistence type="predicted"/>
<dbReference type="GO" id="GO:0034993">
    <property type="term" value="C:meiotic nuclear membrane microtubule tethering complex"/>
    <property type="evidence" value="ECO:0007669"/>
    <property type="project" value="TreeGrafter"/>
</dbReference>
<dbReference type="Proteomes" id="UP001148312">
    <property type="component" value="Unassembled WGS sequence"/>
</dbReference>
<protein>
    <recommendedName>
        <fullName evidence="6">SUN domain-containing protein</fullName>
    </recommendedName>
</protein>
<evidence type="ECO:0000256" key="4">
    <source>
        <dbReference type="ARBA" id="ARBA00023136"/>
    </source>
</evidence>
<evidence type="ECO:0000313" key="7">
    <source>
        <dbReference type="EMBL" id="KAJ5489061.1"/>
    </source>
</evidence>
<keyword evidence="8" id="KW-1185">Reference proteome</keyword>
<keyword evidence="3" id="KW-1133">Transmembrane helix</keyword>
<evidence type="ECO:0000256" key="1">
    <source>
        <dbReference type="ARBA" id="ARBA00004370"/>
    </source>
</evidence>
<evidence type="ECO:0000256" key="3">
    <source>
        <dbReference type="ARBA" id="ARBA00022989"/>
    </source>
</evidence>
<sequence length="721" mass="80631">MNSINPHSPLKAYASDPEDPNSLVRLLDLDLGEDLPIPLTAVAGSYNYGTDLGTALPEQITTEPVLENDYIARKIDAGLDMAERRPWNPPSRRISNGNLDALGTKTRRTAARNPGPGPRRSKRQPTPDQTQLLRSLREATTSSDESDIMPSPPIAQTVSTDSSPAADPPFPRRLSELSDETLYPSSLKQRGVHVDNISVRSSLSRQSSVDNASEVSWNLERDIHEDNLQRTRPGQYREEPHGRDITKPPRRPSGLSMIQDTILEQDEGEEEEEEDEVEDELIMEPEDDVEALTSPDSPEEWEAPARTIIPQEFRSKTSSVTSNDDTYHEIDVARQTWSAKSSRQVGGVMGGLWTSKRRINWSRVLMIMLFPLGLLCCFYYQGRLASLLHSDALGRIRWCLPFGQPPFDVPSNFTDSAAFHGLQSQVRNVNSKVSSLSRELDSLRSELAHSPRAPIDYTGVPPKPAPKINFLSPGNGAIVHPDPKKTSPDAGHKQSFIQKIGHKLLRGKAKVPTPPPPIVALQPWSDIGDCWCASLRNGQSQLTVQLQRPIVPEELVVEHIPRSITLNPHSAPKDIEVWARYGVSPLSNMQVENKTKTSARWSLPDLWPSRTPEVNEPEHAAPSKPAVTKETLPLVVMNTLRIANQGVAEREYSNDPELGPRFYRIGTMKYDIYAVDNVQYFPFDSIIEIPHLRVDQLTFRMKSNWGANQTCIYRLKLHGHL</sequence>
<evidence type="ECO:0000313" key="8">
    <source>
        <dbReference type="Proteomes" id="UP001148312"/>
    </source>
</evidence>
<name>A0A9W9XD74_9EURO</name>
<dbReference type="GeneID" id="81623802"/>
<dbReference type="GO" id="GO:0043495">
    <property type="term" value="F:protein-membrane adaptor activity"/>
    <property type="evidence" value="ECO:0007669"/>
    <property type="project" value="TreeGrafter"/>
</dbReference>
<feature type="compositionally biased region" description="Polar residues" evidence="5">
    <location>
        <begin position="124"/>
        <end position="143"/>
    </location>
</feature>
<feature type="domain" description="SUN" evidence="6">
    <location>
        <begin position="478"/>
        <end position="721"/>
    </location>
</feature>
<feature type="region of interest" description="Disordered" evidence="5">
    <location>
        <begin position="82"/>
        <end position="174"/>
    </location>
</feature>
<accession>A0A9W9XD74</accession>
<dbReference type="RefSeq" id="XP_056791094.1">
    <property type="nucleotide sequence ID" value="XM_056933553.1"/>
</dbReference>
<evidence type="ECO:0000259" key="6">
    <source>
        <dbReference type="PROSITE" id="PS51469"/>
    </source>
</evidence>
<dbReference type="PANTHER" id="PTHR12911:SF8">
    <property type="entry name" value="KLAROID PROTEIN-RELATED"/>
    <property type="match status" value="1"/>
</dbReference>
<organism evidence="7 8">
    <name type="scientific">Penicillium diatomitis</name>
    <dbReference type="NCBI Taxonomy" id="2819901"/>
    <lineage>
        <taxon>Eukaryota</taxon>
        <taxon>Fungi</taxon>
        <taxon>Dikarya</taxon>
        <taxon>Ascomycota</taxon>
        <taxon>Pezizomycotina</taxon>
        <taxon>Eurotiomycetes</taxon>
        <taxon>Eurotiomycetidae</taxon>
        <taxon>Eurotiales</taxon>
        <taxon>Aspergillaceae</taxon>
        <taxon>Penicillium</taxon>
    </lineage>
</organism>
<reference evidence="7" key="2">
    <citation type="journal article" date="2023" name="IMA Fungus">
        <title>Comparative genomic study of the Penicillium genus elucidates a diverse pangenome and 15 lateral gene transfer events.</title>
        <authorList>
            <person name="Petersen C."/>
            <person name="Sorensen T."/>
            <person name="Nielsen M.R."/>
            <person name="Sondergaard T.E."/>
            <person name="Sorensen J.L."/>
            <person name="Fitzpatrick D.A."/>
            <person name="Frisvad J.C."/>
            <person name="Nielsen K.L."/>
        </authorList>
    </citation>
    <scope>NUCLEOTIDE SEQUENCE</scope>
    <source>
        <strain evidence="7">IBT 30728</strain>
    </source>
</reference>
<feature type="compositionally biased region" description="Polar residues" evidence="5">
    <location>
        <begin position="154"/>
        <end position="163"/>
    </location>
</feature>
<gene>
    <name evidence="7" type="ORF">N7539_003951</name>
</gene>
<reference evidence="7" key="1">
    <citation type="submission" date="2022-12" db="EMBL/GenBank/DDBJ databases">
        <authorList>
            <person name="Petersen C."/>
        </authorList>
    </citation>
    <scope>NUCLEOTIDE SEQUENCE</scope>
    <source>
        <strain evidence="7">IBT 30728</strain>
    </source>
</reference>
<feature type="region of interest" description="Disordered" evidence="5">
    <location>
        <begin position="224"/>
        <end position="258"/>
    </location>
</feature>
<keyword evidence="2" id="KW-0812">Transmembrane</keyword>
<feature type="compositionally biased region" description="Basic and acidic residues" evidence="5">
    <location>
        <begin position="224"/>
        <end position="247"/>
    </location>
</feature>
<dbReference type="Gene3D" id="2.60.120.260">
    <property type="entry name" value="Galactose-binding domain-like"/>
    <property type="match status" value="1"/>
</dbReference>
<evidence type="ECO:0000256" key="2">
    <source>
        <dbReference type="ARBA" id="ARBA00022692"/>
    </source>
</evidence>
<dbReference type="AlphaFoldDB" id="A0A9W9XD74"/>
<comment type="subcellular location">
    <subcellularLocation>
        <location evidence="1">Membrane</location>
    </subcellularLocation>
</comment>
<dbReference type="InterPro" id="IPR012919">
    <property type="entry name" value="SUN_dom"/>
</dbReference>
<comment type="caution">
    <text evidence="7">The sequence shown here is derived from an EMBL/GenBank/DDBJ whole genome shotgun (WGS) entry which is preliminary data.</text>
</comment>